<dbReference type="SUPFAM" id="SSF52540">
    <property type="entry name" value="P-loop containing nucleoside triphosphate hydrolases"/>
    <property type="match status" value="1"/>
</dbReference>
<dbReference type="Pfam" id="PF08423">
    <property type="entry name" value="Rad51"/>
    <property type="match status" value="1"/>
</dbReference>
<organism evidence="2">
    <name type="scientific">marine sediment metagenome</name>
    <dbReference type="NCBI Taxonomy" id="412755"/>
    <lineage>
        <taxon>unclassified sequences</taxon>
        <taxon>metagenomes</taxon>
        <taxon>ecological metagenomes</taxon>
    </lineage>
</organism>
<dbReference type="PANTHER" id="PTHR22942">
    <property type="entry name" value="RECA/RAD51/RADA DNA STRAND-PAIRING FAMILY MEMBER"/>
    <property type="match status" value="1"/>
</dbReference>
<reference evidence="2" key="1">
    <citation type="journal article" date="2015" name="Nature">
        <title>Complex archaea that bridge the gap between prokaryotes and eukaryotes.</title>
        <authorList>
            <person name="Spang A."/>
            <person name="Saw J.H."/>
            <person name="Jorgensen S.L."/>
            <person name="Zaremba-Niedzwiedzka K."/>
            <person name="Martijn J."/>
            <person name="Lind A.E."/>
            <person name="van Eijk R."/>
            <person name="Schleper C."/>
            <person name="Guy L."/>
            <person name="Ettema T.J."/>
        </authorList>
    </citation>
    <scope>NUCLEOTIDE SEQUENCE</scope>
</reference>
<feature type="domain" description="Rad51-like C-terminal" evidence="1">
    <location>
        <begin position="14"/>
        <end position="223"/>
    </location>
</feature>
<accession>A0A0F9IPC1</accession>
<dbReference type="PANTHER" id="PTHR22942:SF30">
    <property type="entry name" value="MEIOTIC RECOMBINATION PROTEIN DMC1_LIM15 HOMOLOG"/>
    <property type="match status" value="1"/>
</dbReference>
<evidence type="ECO:0000313" key="2">
    <source>
        <dbReference type="EMBL" id="KKM52799.1"/>
    </source>
</evidence>
<name>A0A0F9IPC1_9ZZZZ</name>
<dbReference type="InterPro" id="IPR013632">
    <property type="entry name" value="Rad51_C"/>
</dbReference>
<dbReference type="Gene3D" id="3.40.50.300">
    <property type="entry name" value="P-loop containing nucleotide triphosphate hydrolases"/>
    <property type="match status" value="1"/>
</dbReference>
<dbReference type="AlphaFoldDB" id="A0A0F9IPC1"/>
<sequence>MELNSGYHEFNAKNLISIYLSGDKTLDLLLKGGFRQDLLYLVYGNLKIITDILLRLSVASFKKYGFEEKIVFIDGNNRFNPYRISSLAATWGLSPKKVLDHILISRAFTYEQIVETLEHKLNELENSEKIRIVLVSGITTLLPDYEKKTFEELLKAIAGIKRTVAKSNPLIILTAPLHENSKIKPVGGTALTHFGSVLILIEDKERYIEYKLIQHPSLPENRLVKRIPLKPKRGLKISPKNTTLDEWF</sequence>
<gene>
    <name evidence="2" type="ORF">LCGC14_1554550</name>
</gene>
<protein>
    <recommendedName>
        <fullName evidence="1">Rad51-like C-terminal domain-containing protein</fullName>
    </recommendedName>
</protein>
<evidence type="ECO:0000259" key="1">
    <source>
        <dbReference type="Pfam" id="PF08423"/>
    </source>
</evidence>
<proteinExistence type="predicted"/>
<dbReference type="EMBL" id="LAZR01011931">
    <property type="protein sequence ID" value="KKM52799.1"/>
    <property type="molecule type" value="Genomic_DNA"/>
</dbReference>
<comment type="caution">
    <text evidence="2">The sequence shown here is derived from an EMBL/GenBank/DDBJ whole genome shotgun (WGS) entry which is preliminary data.</text>
</comment>
<dbReference type="InterPro" id="IPR027417">
    <property type="entry name" value="P-loop_NTPase"/>
</dbReference>